<evidence type="ECO:0000259" key="7">
    <source>
        <dbReference type="SMART" id="SM01030"/>
    </source>
</evidence>
<protein>
    <submittedName>
        <fullName evidence="10">Rad4-domain-containing protein</fullName>
    </submittedName>
</protein>
<dbReference type="InterPro" id="IPR018327">
    <property type="entry name" value="BHD_2"/>
</dbReference>
<dbReference type="Gene3D" id="3.90.260.10">
    <property type="entry name" value="Transglutaminase-like"/>
    <property type="match status" value="1"/>
</dbReference>
<dbReference type="Pfam" id="PF03835">
    <property type="entry name" value="Rad4"/>
    <property type="match status" value="1"/>
</dbReference>
<dbReference type="EMBL" id="MU006565">
    <property type="protein sequence ID" value="KAF2749831.1"/>
    <property type="molecule type" value="Genomic_DNA"/>
</dbReference>
<feature type="domain" description="Rad4 beta-hairpin" evidence="7">
    <location>
        <begin position="519"/>
        <end position="577"/>
    </location>
</feature>
<keyword evidence="4" id="KW-0234">DNA repair</keyword>
<dbReference type="AlphaFoldDB" id="A0A6A6VKV0"/>
<dbReference type="SMART" id="SM01032">
    <property type="entry name" value="BHD_3"/>
    <property type="match status" value="1"/>
</dbReference>
<feature type="compositionally biased region" description="Acidic residues" evidence="6">
    <location>
        <begin position="974"/>
        <end position="990"/>
    </location>
</feature>
<dbReference type="OrthoDB" id="300780at2759"/>
<comment type="subcellular location">
    <subcellularLocation>
        <location evidence="1">Nucleus</location>
    </subcellularLocation>
</comment>
<feature type="compositionally biased region" description="Polar residues" evidence="6">
    <location>
        <begin position="334"/>
        <end position="344"/>
    </location>
</feature>
<dbReference type="InterPro" id="IPR004583">
    <property type="entry name" value="DNA_repair_Rad4"/>
</dbReference>
<dbReference type="InterPro" id="IPR038765">
    <property type="entry name" value="Papain-like_cys_pep_sf"/>
</dbReference>
<sequence>MARATRRLPPSRTADVRVKTRSSVRRPRQEIEGGDVPHVYRDLLSEATPSMAAGPDEDEKPLKKRRTAAPSARATAEATFEHPGEPTSSRSDVEHIAAPTAVNTSTLARQTIEDSDESDESDESDMEWEDVLGDGDTSDQQDQEPEIGGVSITIEGEKPGERPKGKSKRPGINSAERRRRIDIHKMHIVCLLYHAHQRNTWCNDGKAQQVLRKLPSAKILTKLIPSPELPQWEGSKKFLDGLKDLNALWAKSFSVTALGMHKPRWLDSESGVQVFSAFDELDEPMDIQDFRKAASKRQGSQDIGAQLFCTLLRAIGLEARLVCSLQCLPLVAGGQSSSQKNTPAKDTIYVDPYNKSDTSLSPLRTPTPHRGRSRPLSRLERAMGAKAPTLSTGVAPTESKRYHTSHPVFWVEVYNVSQQKWVAMDPLSTGTVDRPDKLEPPLNNTQNTLTYAVAFEEDYTAKDVTRRYAKAYNAKTRRLRIEATDGGDKWWRKALKPFRRAVPLDRDQVEDAALARAEAREGMPKNVQDFKGHPIYVLERHLRHNEVIHPMHPVGKVNVGSAMNPRMESIYRRSDVHVVRSADKWYRLGRDVKTGEQPLKHAKPKKNRRVATPSEVEMDEYGEEIGVGLYAVFQTEIYIPPPVVNGRVPRNAFGNLDVYVPSMVPPGGVHIRHKQAAKAARMIGVDYADAVTGFSFKGRHGTAIVQGAIVAEEHGEAVQAVIDAMDYAQEKAEEDQRIAEVLRMWRRFLVGLRIKQRVNAIEIDGEVGPVIDVQEAIEREGKEMAEKQLAGGFFVDDAEIAEPTSRQERSQQTSHQQEPYEGGGGFVPNGGPDDGGGFIPFDNDEDSGGYVRERKANAGGFIPEEDGHAGGVVREDDTDGGGGFLPDANNNANIENAKDVSDQREASLPTDRSLQEHKERGLKRKISADDLVESEDSTDAVEDDGKHSLPGTPTAKAKPTPTSSPSEAGSLPLEDPEDEDADPEWLVDAT</sequence>
<dbReference type="GO" id="GO:0003684">
    <property type="term" value="F:damaged DNA binding"/>
    <property type="evidence" value="ECO:0007669"/>
    <property type="project" value="InterPro"/>
</dbReference>
<dbReference type="Gene3D" id="3.30.70.2460">
    <property type="entry name" value="Rad4, beta-hairpin domain BHD3"/>
    <property type="match status" value="1"/>
</dbReference>
<dbReference type="InterPro" id="IPR042488">
    <property type="entry name" value="Rad4_BHD3_sf"/>
</dbReference>
<evidence type="ECO:0000256" key="1">
    <source>
        <dbReference type="ARBA" id="ARBA00004123"/>
    </source>
</evidence>
<accession>A0A6A6VKV0</accession>
<feature type="region of interest" description="Disordered" evidence="6">
    <location>
        <begin position="333"/>
        <end position="398"/>
    </location>
</feature>
<dbReference type="InterPro" id="IPR018328">
    <property type="entry name" value="Rad4_beta-hairpin_dom3"/>
</dbReference>
<organism evidence="10 11">
    <name type="scientific">Sporormia fimetaria CBS 119925</name>
    <dbReference type="NCBI Taxonomy" id="1340428"/>
    <lineage>
        <taxon>Eukaryota</taxon>
        <taxon>Fungi</taxon>
        <taxon>Dikarya</taxon>
        <taxon>Ascomycota</taxon>
        <taxon>Pezizomycotina</taxon>
        <taxon>Dothideomycetes</taxon>
        <taxon>Pleosporomycetidae</taxon>
        <taxon>Pleosporales</taxon>
        <taxon>Sporormiaceae</taxon>
        <taxon>Sporormia</taxon>
    </lineage>
</organism>
<feature type="compositionally biased region" description="Low complexity" evidence="6">
    <location>
        <begin position="952"/>
        <end position="966"/>
    </location>
</feature>
<feature type="compositionally biased region" description="Acidic residues" evidence="6">
    <location>
        <begin position="930"/>
        <end position="942"/>
    </location>
</feature>
<dbReference type="Pfam" id="PF10405">
    <property type="entry name" value="BHD_3"/>
    <property type="match status" value="1"/>
</dbReference>
<feature type="compositionally biased region" description="Low complexity" evidence="6">
    <location>
        <begin position="68"/>
        <end position="78"/>
    </location>
</feature>
<evidence type="ECO:0000313" key="10">
    <source>
        <dbReference type="EMBL" id="KAF2749831.1"/>
    </source>
</evidence>
<feature type="compositionally biased region" description="Polar residues" evidence="6">
    <location>
        <begin position="355"/>
        <end position="364"/>
    </location>
</feature>
<evidence type="ECO:0000256" key="2">
    <source>
        <dbReference type="ARBA" id="ARBA00009525"/>
    </source>
</evidence>
<dbReference type="InterPro" id="IPR018326">
    <property type="entry name" value="Rad4_beta-hairpin_dom1"/>
</dbReference>
<keyword evidence="3" id="KW-0227">DNA damage</keyword>
<evidence type="ECO:0000256" key="3">
    <source>
        <dbReference type="ARBA" id="ARBA00022763"/>
    </source>
</evidence>
<dbReference type="PANTHER" id="PTHR12135:SF0">
    <property type="entry name" value="DNA REPAIR PROTEIN COMPLEMENTING XP-C CELLS"/>
    <property type="match status" value="1"/>
</dbReference>
<dbReference type="PANTHER" id="PTHR12135">
    <property type="entry name" value="DNA REPAIR PROTEIN XP-C / RAD4"/>
    <property type="match status" value="1"/>
</dbReference>
<keyword evidence="11" id="KW-1185">Reference proteome</keyword>
<evidence type="ECO:0000256" key="4">
    <source>
        <dbReference type="ARBA" id="ARBA00023204"/>
    </source>
</evidence>
<feature type="region of interest" description="Disordered" evidence="6">
    <location>
        <begin position="802"/>
        <end position="990"/>
    </location>
</feature>
<dbReference type="GO" id="GO:0003697">
    <property type="term" value="F:single-stranded DNA binding"/>
    <property type="evidence" value="ECO:0007669"/>
    <property type="project" value="TreeGrafter"/>
</dbReference>
<feature type="compositionally biased region" description="Gly residues" evidence="6">
    <location>
        <begin position="821"/>
        <end position="838"/>
    </location>
</feature>
<gene>
    <name evidence="10" type="ORF">M011DRAFT_439168</name>
</gene>
<evidence type="ECO:0000256" key="6">
    <source>
        <dbReference type="SAM" id="MobiDB-lite"/>
    </source>
</evidence>
<keyword evidence="5" id="KW-0539">Nucleus</keyword>
<dbReference type="Gene3D" id="2.20.20.110">
    <property type="entry name" value="Rad4, beta-hairpin domain BHD1"/>
    <property type="match status" value="1"/>
</dbReference>
<evidence type="ECO:0000256" key="5">
    <source>
        <dbReference type="ARBA" id="ARBA00023242"/>
    </source>
</evidence>
<evidence type="ECO:0000259" key="9">
    <source>
        <dbReference type="SMART" id="SM01032"/>
    </source>
</evidence>
<feature type="compositionally biased region" description="Acidic residues" evidence="6">
    <location>
        <begin position="113"/>
        <end position="145"/>
    </location>
</feature>
<dbReference type="SUPFAM" id="SSF54001">
    <property type="entry name" value="Cysteine proteinases"/>
    <property type="match status" value="1"/>
</dbReference>
<comment type="similarity">
    <text evidence="2">Belongs to the XPC family.</text>
</comment>
<dbReference type="GO" id="GO:0071942">
    <property type="term" value="C:XPC complex"/>
    <property type="evidence" value="ECO:0007669"/>
    <property type="project" value="TreeGrafter"/>
</dbReference>
<dbReference type="Proteomes" id="UP000799440">
    <property type="component" value="Unassembled WGS sequence"/>
</dbReference>
<dbReference type="Gene3D" id="3.30.60.290">
    <property type="entry name" value="Rad4, beta-hairpin domain BHD2"/>
    <property type="match status" value="1"/>
</dbReference>
<dbReference type="GO" id="GO:0000111">
    <property type="term" value="C:nucleotide-excision repair factor 2 complex"/>
    <property type="evidence" value="ECO:0007669"/>
    <property type="project" value="TreeGrafter"/>
</dbReference>
<feature type="domain" description="Rad4 beta-hairpin" evidence="8">
    <location>
        <begin position="579"/>
        <end position="641"/>
    </location>
</feature>
<name>A0A6A6VKV0_9PLEO</name>
<reference evidence="10" key="1">
    <citation type="journal article" date="2020" name="Stud. Mycol.">
        <title>101 Dothideomycetes genomes: a test case for predicting lifestyles and emergence of pathogens.</title>
        <authorList>
            <person name="Haridas S."/>
            <person name="Albert R."/>
            <person name="Binder M."/>
            <person name="Bloem J."/>
            <person name="Labutti K."/>
            <person name="Salamov A."/>
            <person name="Andreopoulos B."/>
            <person name="Baker S."/>
            <person name="Barry K."/>
            <person name="Bills G."/>
            <person name="Bluhm B."/>
            <person name="Cannon C."/>
            <person name="Castanera R."/>
            <person name="Culley D."/>
            <person name="Daum C."/>
            <person name="Ezra D."/>
            <person name="Gonzalez J."/>
            <person name="Henrissat B."/>
            <person name="Kuo A."/>
            <person name="Liang C."/>
            <person name="Lipzen A."/>
            <person name="Lutzoni F."/>
            <person name="Magnuson J."/>
            <person name="Mondo S."/>
            <person name="Nolan M."/>
            <person name="Ohm R."/>
            <person name="Pangilinan J."/>
            <person name="Park H.-J."/>
            <person name="Ramirez L."/>
            <person name="Alfaro M."/>
            <person name="Sun H."/>
            <person name="Tritt A."/>
            <person name="Yoshinaga Y."/>
            <person name="Zwiers L.-H."/>
            <person name="Turgeon B."/>
            <person name="Goodwin S."/>
            <person name="Spatafora J."/>
            <person name="Crous P."/>
            <person name="Grigoriev I."/>
        </authorList>
    </citation>
    <scope>NUCLEOTIDE SEQUENCE</scope>
    <source>
        <strain evidence="10">CBS 119925</strain>
    </source>
</reference>
<dbReference type="SMART" id="SM01031">
    <property type="entry name" value="BHD_2"/>
    <property type="match status" value="1"/>
</dbReference>
<dbReference type="GO" id="GO:0006298">
    <property type="term" value="P:mismatch repair"/>
    <property type="evidence" value="ECO:0007669"/>
    <property type="project" value="TreeGrafter"/>
</dbReference>
<dbReference type="Pfam" id="PF10404">
    <property type="entry name" value="BHD_2"/>
    <property type="match status" value="1"/>
</dbReference>
<dbReference type="SMART" id="SM01030">
    <property type="entry name" value="BHD_1"/>
    <property type="match status" value="1"/>
</dbReference>
<evidence type="ECO:0000259" key="8">
    <source>
        <dbReference type="SMART" id="SM01031"/>
    </source>
</evidence>
<dbReference type="Pfam" id="PF10403">
    <property type="entry name" value="BHD_1"/>
    <property type="match status" value="1"/>
</dbReference>
<dbReference type="InterPro" id="IPR036985">
    <property type="entry name" value="Transglutaminase-like_sf"/>
</dbReference>
<feature type="compositionally biased region" description="Basic and acidic residues" evidence="6">
    <location>
        <begin position="155"/>
        <end position="164"/>
    </location>
</feature>
<dbReference type="GO" id="GO:0006289">
    <property type="term" value="P:nucleotide-excision repair"/>
    <property type="evidence" value="ECO:0007669"/>
    <property type="project" value="InterPro"/>
</dbReference>
<feature type="domain" description="Rad4 beta-hairpin" evidence="9">
    <location>
        <begin position="648"/>
        <end position="722"/>
    </location>
</feature>
<dbReference type="InterPro" id="IPR018325">
    <property type="entry name" value="Rad4/PNGase_transGLS-fold"/>
</dbReference>
<feature type="compositionally biased region" description="Basic and acidic residues" evidence="6">
    <location>
        <begin position="896"/>
        <end position="905"/>
    </location>
</feature>
<feature type="region of interest" description="Disordered" evidence="6">
    <location>
        <begin position="1"/>
        <end position="178"/>
    </location>
</feature>
<dbReference type="GO" id="GO:0005737">
    <property type="term" value="C:cytoplasm"/>
    <property type="evidence" value="ECO:0007669"/>
    <property type="project" value="TreeGrafter"/>
</dbReference>
<evidence type="ECO:0000313" key="11">
    <source>
        <dbReference type="Proteomes" id="UP000799440"/>
    </source>
</evidence>
<proteinExistence type="inferred from homology"/>